<evidence type="ECO:0000256" key="3">
    <source>
        <dbReference type="PROSITE-ProRule" id="PRU00023"/>
    </source>
</evidence>
<evidence type="ECO:0000313" key="5">
    <source>
        <dbReference type="Proteomes" id="UP000649617"/>
    </source>
</evidence>
<dbReference type="PANTHER" id="PTHR24198">
    <property type="entry name" value="ANKYRIN REPEAT AND PROTEIN KINASE DOMAIN-CONTAINING PROTEIN"/>
    <property type="match status" value="1"/>
</dbReference>
<reference evidence="4" key="1">
    <citation type="submission" date="2021-02" db="EMBL/GenBank/DDBJ databases">
        <authorList>
            <person name="Dougan E. K."/>
            <person name="Rhodes N."/>
            <person name="Thang M."/>
            <person name="Chan C."/>
        </authorList>
    </citation>
    <scope>NUCLEOTIDE SEQUENCE</scope>
</reference>
<dbReference type="Proteomes" id="UP000649617">
    <property type="component" value="Unassembled WGS sequence"/>
</dbReference>
<dbReference type="OrthoDB" id="194358at2759"/>
<sequence>MLRACHEREISDLGSGGLLEHTAAASELREIEDADLADKLATLCYATETQGLGRTVSNVGGFQSCHLPASRHAVLTKLISLVQAPFVEYLRKTRRGQPPRQVLAQDLCVSCQCEHLWVNVNRAGQHNRLHEHGPPLLSRSASGIYYPRQAEASAPAKVRFYDAGRCVEAAPRPGLLLLFPTNLLHEVDPVWPGNGDRLSVAFNLFVRWLDQPILIASFAGDASEVKRLLGSGADAEIADAALGFRPLHVAAEAGHVEVVDLLLTAGADPEAVTVEGWCPLGLAAAQGHLPVVKYLLDVQGASPIAQSFEAAMATVETVDLQHGFSGRLGATAVAAERGYVEIVELLTGR</sequence>
<evidence type="ECO:0000313" key="4">
    <source>
        <dbReference type="EMBL" id="CAE7232963.1"/>
    </source>
</evidence>
<accession>A0A812KR35</accession>
<protein>
    <submittedName>
        <fullName evidence="4">ANK1 protein</fullName>
    </submittedName>
</protein>
<gene>
    <name evidence="4" type="primary">ANK1</name>
    <name evidence="4" type="ORF">SPIL2461_LOCUS3648</name>
</gene>
<feature type="repeat" description="ANK" evidence="3">
    <location>
        <begin position="242"/>
        <end position="274"/>
    </location>
</feature>
<dbReference type="Gene3D" id="2.60.120.620">
    <property type="entry name" value="q2cbj1_9rhob like domain"/>
    <property type="match status" value="1"/>
</dbReference>
<name>A0A812KR35_SYMPI</name>
<dbReference type="Pfam" id="PF13759">
    <property type="entry name" value="2OG-FeII_Oxy_5"/>
    <property type="match status" value="1"/>
</dbReference>
<dbReference type="PANTHER" id="PTHR24198:SF165">
    <property type="entry name" value="ANKYRIN REPEAT-CONTAINING PROTEIN-RELATED"/>
    <property type="match status" value="1"/>
</dbReference>
<evidence type="ECO:0000256" key="1">
    <source>
        <dbReference type="ARBA" id="ARBA00022737"/>
    </source>
</evidence>
<dbReference type="Gene3D" id="1.25.40.20">
    <property type="entry name" value="Ankyrin repeat-containing domain"/>
    <property type="match status" value="1"/>
</dbReference>
<keyword evidence="2 3" id="KW-0040">ANK repeat</keyword>
<comment type="caution">
    <text evidence="4">The sequence shown here is derived from an EMBL/GenBank/DDBJ whole genome shotgun (WGS) entry which is preliminary data.</text>
</comment>
<dbReference type="AlphaFoldDB" id="A0A812KR35"/>
<dbReference type="PROSITE" id="PS50297">
    <property type="entry name" value="ANK_REP_REGION"/>
    <property type="match status" value="1"/>
</dbReference>
<organism evidence="4 5">
    <name type="scientific">Symbiodinium pilosum</name>
    <name type="common">Dinoflagellate</name>
    <dbReference type="NCBI Taxonomy" id="2952"/>
    <lineage>
        <taxon>Eukaryota</taxon>
        <taxon>Sar</taxon>
        <taxon>Alveolata</taxon>
        <taxon>Dinophyceae</taxon>
        <taxon>Suessiales</taxon>
        <taxon>Symbiodiniaceae</taxon>
        <taxon>Symbiodinium</taxon>
    </lineage>
</organism>
<dbReference type="InterPro" id="IPR002110">
    <property type="entry name" value="Ankyrin_rpt"/>
</dbReference>
<dbReference type="Pfam" id="PF12796">
    <property type="entry name" value="Ank_2"/>
    <property type="match status" value="1"/>
</dbReference>
<keyword evidence="5" id="KW-1185">Reference proteome</keyword>
<dbReference type="InterPro" id="IPR012668">
    <property type="entry name" value="CHP02466"/>
</dbReference>
<proteinExistence type="predicted"/>
<dbReference type="PROSITE" id="PS50088">
    <property type="entry name" value="ANK_REPEAT"/>
    <property type="match status" value="1"/>
</dbReference>
<keyword evidence="1" id="KW-0677">Repeat</keyword>
<dbReference type="SMART" id="SM00248">
    <property type="entry name" value="ANK"/>
    <property type="match status" value="3"/>
</dbReference>
<evidence type="ECO:0000256" key="2">
    <source>
        <dbReference type="ARBA" id="ARBA00023043"/>
    </source>
</evidence>
<dbReference type="EMBL" id="CAJNIZ010004459">
    <property type="protein sequence ID" value="CAE7232963.1"/>
    <property type="molecule type" value="Genomic_DNA"/>
</dbReference>
<dbReference type="SUPFAM" id="SSF48403">
    <property type="entry name" value="Ankyrin repeat"/>
    <property type="match status" value="1"/>
</dbReference>
<dbReference type="InterPro" id="IPR036770">
    <property type="entry name" value="Ankyrin_rpt-contain_sf"/>
</dbReference>